<evidence type="ECO:0000256" key="3">
    <source>
        <dbReference type="ARBA" id="ARBA00022728"/>
    </source>
</evidence>
<dbReference type="PANTHER" id="PTHR10552:SF6">
    <property type="entry name" value="U2 SMALL NUCLEAR RIBONUCLEOPROTEIN A"/>
    <property type="match status" value="1"/>
</dbReference>
<protein>
    <recommendedName>
        <fullName evidence="8">Probable U2 small nuclear ribonucleoprotein A'</fullName>
    </recommendedName>
</protein>
<comment type="subcellular location">
    <subcellularLocation>
        <location evidence="1">Nucleus</location>
    </subcellularLocation>
</comment>
<evidence type="ECO:0000256" key="8">
    <source>
        <dbReference type="ARBA" id="ARBA00069881"/>
    </source>
</evidence>
<dbReference type="PANTHER" id="PTHR10552">
    <property type="entry name" value="U2 SMALL NUCLEAR RIBONUCLEOPROTEIN A"/>
    <property type="match status" value="1"/>
</dbReference>
<dbReference type="InterPro" id="IPR032675">
    <property type="entry name" value="LRR_dom_sf"/>
</dbReference>
<dbReference type="Pfam" id="PF14580">
    <property type="entry name" value="LRR_9"/>
    <property type="match status" value="1"/>
</dbReference>
<evidence type="ECO:0000313" key="10">
    <source>
        <dbReference type="EMBL" id="KAK2722103.1"/>
    </source>
</evidence>
<dbReference type="InterPro" id="IPR001611">
    <property type="entry name" value="Leu-rich_rpt"/>
</dbReference>
<evidence type="ECO:0000256" key="5">
    <source>
        <dbReference type="ARBA" id="ARBA00023187"/>
    </source>
</evidence>
<keyword evidence="6" id="KW-0539">Nucleus</keyword>
<keyword evidence="4" id="KW-0677">Repeat</keyword>
<evidence type="ECO:0000313" key="11">
    <source>
        <dbReference type="Proteomes" id="UP001187531"/>
    </source>
</evidence>
<dbReference type="GO" id="GO:0030620">
    <property type="term" value="F:U2 snRNA binding"/>
    <property type="evidence" value="ECO:0007669"/>
    <property type="project" value="InterPro"/>
</dbReference>
<name>A0AA88I6E2_ARTSF</name>
<evidence type="ECO:0000256" key="4">
    <source>
        <dbReference type="ARBA" id="ARBA00022737"/>
    </source>
</evidence>
<comment type="similarity">
    <text evidence="7">Belongs to the U2 small nuclear ribonucleoprotein A family.</text>
</comment>
<dbReference type="GO" id="GO:0005686">
    <property type="term" value="C:U2 snRNP"/>
    <property type="evidence" value="ECO:0007669"/>
    <property type="project" value="TreeGrafter"/>
</dbReference>
<reference evidence="10" key="1">
    <citation type="submission" date="2023-07" db="EMBL/GenBank/DDBJ databases">
        <title>Chromosome-level genome assembly of Artemia franciscana.</title>
        <authorList>
            <person name="Jo E."/>
        </authorList>
    </citation>
    <scope>NUCLEOTIDE SEQUENCE</scope>
    <source>
        <tissue evidence="10">Whole body</tissue>
    </source>
</reference>
<keyword evidence="2" id="KW-0433">Leucine-rich repeat</keyword>
<dbReference type="Proteomes" id="UP001187531">
    <property type="component" value="Unassembled WGS sequence"/>
</dbReference>
<organism evidence="10 11">
    <name type="scientific">Artemia franciscana</name>
    <name type="common">Brine shrimp</name>
    <name type="synonym">Artemia sanfranciscana</name>
    <dbReference type="NCBI Taxonomy" id="6661"/>
    <lineage>
        <taxon>Eukaryota</taxon>
        <taxon>Metazoa</taxon>
        <taxon>Ecdysozoa</taxon>
        <taxon>Arthropoda</taxon>
        <taxon>Crustacea</taxon>
        <taxon>Branchiopoda</taxon>
        <taxon>Anostraca</taxon>
        <taxon>Artemiidae</taxon>
        <taxon>Artemia</taxon>
    </lineage>
</organism>
<dbReference type="SUPFAM" id="SSF52058">
    <property type="entry name" value="L domain-like"/>
    <property type="match status" value="1"/>
</dbReference>
<dbReference type="AlphaFoldDB" id="A0AA88I6E2"/>
<keyword evidence="3" id="KW-0747">Spliceosome</keyword>
<dbReference type="InterPro" id="IPR003603">
    <property type="entry name" value="U2A'_phosphoprotein32A_C"/>
</dbReference>
<feature type="domain" description="U2A'/phosphoprotein 32 family A C-terminal" evidence="9">
    <location>
        <begin position="128"/>
        <end position="146"/>
    </location>
</feature>
<sequence>MVKLTADIILQSMQFINAYKDRELDLRGYKIPVIENLGATLDQFDIIDFSDNDIRKLDGFPLLKRLNSLLFNGNRIVRIGENLEDFLPNLEMLILTNNHIQELADIDPLATLPKLTHLSLLHNPVTMKPHYREYVIFKIPQLRVLDFRKVKQKEREAALAKFQSKQGKELQKNIQKTRTFVPGEELPTIAPAKVMPASEVKAIKEAIAKASSLEEIERLNQMLRAGQVPGKVESK</sequence>
<keyword evidence="11" id="KW-1185">Reference proteome</keyword>
<evidence type="ECO:0000256" key="2">
    <source>
        <dbReference type="ARBA" id="ARBA00022614"/>
    </source>
</evidence>
<feature type="non-terminal residue" evidence="10">
    <location>
        <position position="235"/>
    </location>
</feature>
<proteinExistence type="inferred from homology"/>
<evidence type="ECO:0000256" key="7">
    <source>
        <dbReference type="ARBA" id="ARBA00024196"/>
    </source>
</evidence>
<gene>
    <name evidence="10" type="ORF">QYM36_002602</name>
</gene>
<dbReference type="GO" id="GO:0005681">
    <property type="term" value="C:spliceosomal complex"/>
    <property type="evidence" value="ECO:0007669"/>
    <property type="project" value="UniProtKB-KW"/>
</dbReference>
<evidence type="ECO:0000259" key="9">
    <source>
        <dbReference type="SMART" id="SM00446"/>
    </source>
</evidence>
<dbReference type="SMART" id="SM00446">
    <property type="entry name" value="LRRcap"/>
    <property type="match status" value="1"/>
</dbReference>
<evidence type="ECO:0000256" key="6">
    <source>
        <dbReference type="ARBA" id="ARBA00023242"/>
    </source>
</evidence>
<dbReference type="GO" id="GO:0000398">
    <property type="term" value="P:mRNA splicing, via spliceosome"/>
    <property type="evidence" value="ECO:0007669"/>
    <property type="project" value="InterPro"/>
</dbReference>
<dbReference type="EMBL" id="JAVRJZ010000005">
    <property type="protein sequence ID" value="KAK2722103.1"/>
    <property type="molecule type" value="Genomic_DNA"/>
</dbReference>
<dbReference type="InterPro" id="IPR044640">
    <property type="entry name" value="RU2A"/>
</dbReference>
<dbReference type="Gene3D" id="3.80.10.10">
    <property type="entry name" value="Ribonuclease Inhibitor"/>
    <property type="match status" value="1"/>
</dbReference>
<accession>A0AA88I6E2</accession>
<dbReference type="FunFam" id="3.80.10.10:FF:000026">
    <property type="entry name" value="U2 small nuclear ribonucleoprotein A"/>
    <property type="match status" value="1"/>
</dbReference>
<comment type="caution">
    <text evidence="10">The sequence shown here is derived from an EMBL/GenBank/DDBJ whole genome shotgun (WGS) entry which is preliminary data.</text>
</comment>
<keyword evidence="3" id="KW-0507">mRNA processing</keyword>
<dbReference type="PROSITE" id="PS51450">
    <property type="entry name" value="LRR"/>
    <property type="match status" value="1"/>
</dbReference>
<keyword evidence="5" id="KW-0508">mRNA splicing</keyword>
<evidence type="ECO:0000256" key="1">
    <source>
        <dbReference type="ARBA" id="ARBA00004123"/>
    </source>
</evidence>